<feature type="domain" description="Competence protein CoiA C-terminal" evidence="3">
    <location>
        <begin position="231"/>
        <end position="371"/>
    </location>
</feature>
<evidence type="ECO:0000259" key="3">
    <source>
        <dbReference type="Pfam" id="PF25166"/>
    </source>
</evidence>
<gene>
    <name evidence="4" type="ORF">SAMN05216498_3159</name>
</gene>
<keyword evidence="5" id="KW-1185">Reference proteome</keyword>
<dbReference type="Pfam" id="PF06054">
    <property type="entry name" value="CoiA_nuc"/>
    <property type="match status" value="1"/>
</dbReference>
<dbReference type="InterPro" id="IPR010330">
    <property type="entry name" value="CoiA_nuc"/>
</dbReference>
<dbReference type="InterPro" id="IPR057253">
    <property type="entry name" value="CoiA-like_N"/>
</dbReference>
<protein>
    <submittedName>
        <fullName evidence="4">Competence protein CoiA-like family, contains a predicted nuclease domain</fullName>
    </submittedName>
</protein>
<dbReference type="PIRSF" id="PIRSF007487">
    <property type="entry name" value="Competence-induced_CoiA_bac"/>
    <property type="match status" value="1"/>
</dbReference>
<dbReference type="Pfam" id="PF25166">
    <property type="entry name" value="CoiA_C"/>
    <property type="match status" value="1"/>
</dbReference>
<evidence type="ECO:0000259" key="2">
    <source>
        <dbReference type="Pfam" id="PF25164"/>
    </source>
</evidence>
<organism evidence="4 5">
    <name type="scientific">Tenuibacillus multivorans</name>
    <dbReference type="NCBI Taxonomy" id="237069"/>
    <lineage>
        <taxon>Bacteria</taxon>
        <taxon>Bacillati</taxon>
        <taxon>Bacillota</taxon>
        <taxon>Bacilli</taxon>
        <taxon>Bacillales</taxon>
        <taxon>Bacillaceae</taxon>
        <taxon>Tenuibacillus</taxon>
    </lineage>
</organism>
<dbReference type="EMBL" id="FNIG01000009">
    <property type="protein sequence ID" value="SDN81948.1"/>
    <property type="molecule type" value="Genomic_DNA"/>
</dbReference>
<name>A0A1H0EHT0_9BACI</name>
<dbReference type="Pfam" id="PF25164">
    <property type="entry name" value="CoiA_N"/>
    <property type="match status" value="1"/>
</dbReference>
<dbReference type="AlphaFoldDB" id="A0A1H0EHT0"/>
<dbReference type="STRING" id="237069.SAMN05216498_3159"/>
<sequence length="384" mass="45666">MLKAINDKGEEMVAYNKSPVQLEIIRQQPLYCPECQCEVILKAGAVTIPHFAHVTHSNCSSQKGEGEAHLKGKLDLYHWLRKQGIQAKLEHSLPSIQQRIDILIKLNRKYAAIEYQCSPISHEELMKRTLGIASKNIFPIWIFGDRYYPSKHAMIKWNTTLRTSVMYLPKIKQTKLFFYDSMKARFSIASDIYTHKSKAIAQLHHDALNRLKWKDLFQHRPLPQSILFKKWYIEKKYFRSSSRRFVSKYDEAYLKELYYLHLHPQSLPSCVHLPVKNAHRYLTPHYIWQTQVMLYIHQTPIYSKITWHEIRRISQKYFYHHIDSIYPGEFLHPAYDYLKLLVKIGYLEQLGYSTFKKVKEVYFPNTLDEALKEDQLLLEKLLKF</sequence>
<evidence type="ECO:0000259" key="1">
    <source>
        <dbReference type="Pfam" id="PF06054"/>
    </source>
</evidence>
<proteinExistence type="predicted"/>
<accession>A0A1H0EHT0</accession>
<dbReference type="Proteomes" id="UP000199334">
    <property type="component" value="Unassembled WGS sequence"/>
</dbReference>
<dbReference type="RefSeq" id="WP_093857538.1">
    <property type="nucleotide sequence ID" value="NZ_BJVZ01000009.1"/>
</dbReference>
<evidence type="ECO:0000313" key="5">
    <source>
        <dbReference type="Proteomes" id="UP000199334"/>
    </source>
</evidence>
<dbReference type="InterPro" id="IPR021176">
    <property type="entry name" value="Competence-induced_CoiA"/>
</dbReference>
<evidence type="ECO:0000313" key="4">
    <source>
        <dbReference type="EMBL" id="SDN81948.1"/>
    </source>
</evidence>
<feature type="domain" description="Competence protein CoiA-like N-terminal" evidence="2">
    <location>
        <begin position="19"/>
        <end position="61"/>
    </location>
</feature>
<dbReference type="OrthoDB" id="3784230at2"/>
<dbReference type="InterPro" id="IPR057252">
    <property type="entry name" value="CoiA_C"/>
</dbReference>
<feature type="domain" description="Competence protein CoiA nuclease-like" evidence="1">
    <location>
        <begin position="65"/>
        <end position="220"/>
    </location>
</feature>
<reference evidence="4 5" key="1">
    <citation type="submission" date="2016-10" db="EMBL/GenBank/DDBJ databases">
        <authorList>
            <person name="de Groot N.N."/>
        </authorList>
    </citation>
    <scope>NUCLEOTIDE SEQUENCE [LARGE SCALE GENOMIC DNA]</scope>
    <source>
        <strain evidence="4 5">CGMCC 1.3442</strain>
    </source>
</reference>